<evidence type="ECO:0000313" key="2">
    <source>
        <dbReference type="EMBL" id="RRD49506.1"/>
    </source>
</evidence>
<dbReference type="OrthoDB" id="8451629at2"/>
<gene>
    <name evidence="2" type="ORF">EII35_07845</name>
</gene>
<evidence type="ECO:0000313" key="3">
    <source>
        <dbReference type="Proteomes" id="UP000280935"/>
    </source>
</evidence>
<dbReference type="Proteomes" id="UP000280935">
    <property type="component" value="Unassembled WGS sequence"/>
</dbReference>
<sequence>MNELPISEKSSCGCGHDAELPELDVRAIPHAIRHAAIHGVVDSLRPGAAFILVAPHNPLPLLAEIQQRHGETIRVTYLEEGPEAWRLRLGHGR</sequence>
<reference evidence="2 3" key="1">
    <citation type="submission" date="2018-11" db="EMBL/GenBank/DDBJ databases">
        <title>Genomes From Bacteria Associated with the Canine Oral Cavity: a Test Case for Automated Genome-Based Taxonomic Assignment.</title>
        <authorList>
            <person name="Coil D.A."/>
            <person name="Jospin G."/>
            <person name="Darling A.E."/>
            <person name="Wallis C."/>
            <person name="Davis I.J."/>
            <person name="Harris S."/>
            <person name="Eisen J.A."/>
            <person name="Holcombe L.J."/>
            <person name="O'Flynn C."/>
        </authorList>
    </citation>
    <scope>NUCLEOTIDE SEQUENCE [LARGE SCALE GENOMIC DNA]</scope>
    <source>
        <strain evidence="2 3">OH2822_COT-296</strain>
    </source>
</reference>
<organism evidence="2 3">
    <name type="scientific">Arachnia propionica</name>
    <dbReference type="NCBI Taxonomy" id="1750"/>
    <lineage>
        <taxon>Bacteria</taxon>
        <taxon>Bacillati</taxon>
        <taxon>Actinomycetota</taxon>
        <taxon>Actinomycetes</taxon>
        <taxon>Propionibacteriales</taxon>
        <taxon>Propionibacteriaceae</taxon>
        <taxon>Arachnia</taxon>
    </lineage>
</organism>
<dbReference type="AlphaFoldDB" id="A0A3P1WU21"/>
<dbReference type="RefSeq" id="WP_125227912.1">
    <property type="nucleotide sequence ID" value="NZ_RQYT01000015.1"/>
</dbReference>
<evidence type="ECO:0000259" key="1">
    <source>
        <dbReference type="Pfam" id="PF10006"/>
    </source>
</evidence>
<comment type="caution">
    <text evidence="2">The sequence shown here is derived from an EMBL/GenBank/DDBJ whole genome shotgun (WGS) entry which is preliminary data.</text>
</comment>
<dbReference type="EMBL" id="RQYT01000015">
    <property type="protein sequence ID" value="RRD49506.1"/>
    <property type="molecule type" value="Genomic_DNA"/>
</dbReference>
<feature type="domain" description="DUF2249" evidence="1">
    <location>
        <begin position="22"/>
        <end position="89"/>
    </location>
</feature>
<proteinExistence type="predicted"/>
<dbReference type="InterPro" id="IPR018720">
    <property type="entry name" value="DUF2249"/>
</dbReference>
<name>A0A3P1WU21_9ACTN</name>
<dbReference type="Pfam" id="PF10006">
    <property type="entry name" value="DUF2249"/>
    <property type="match status" value="1"/>
</dbReference>
<accession>A0A3P1WU21</accession>
<protein>
    <submittedName>
        <fullName evidence="2">DUF2249 domain-containing protein</fullName>
    </submittedName>
</protein>